<dbReference type="InterPro" id="IPR039420">
    <property type="entry name" value="WalR-like"/>
</dbReference>
<protein>
    <submittedName>
        <fullName evidence="8">LuxR family transcriptional regulator</fullName>
    </submittedName>
</protein>
<dbReference type="STRING" id="68231.AQJ30_24295"/>
<dbReference type="SMART" id="SM00448">
    <property type="entry name" value="REC"/>
    <property type="match status" value="1"/>
</dbReference>
<dbReference type="GeneID" id="91427707"/>
<accession>A0A101QTM2</accession>
<dbReference type="GO" id="GO:0006355">
    <property type="term" value="P:regulation of DNA-templated transcription"/>
    <property type="evidence" value="ECO:0007669"/>
    <property type="project" value="InterPro"/>
</dbReference>
<keyword evidence="2" id="KW-0805">Transcription regulation</keyword>
<dbReference type="EMBL" id="LMWS01000031">
    <property type="protein sequence ID" value="KUN35875.1"/>
    <property type="molecule type" value="Genomic_DNA"/>
</dbReference>
<evidence type="ECO:0000256" key="4">
    <source>
        <dbReference type="ARBA" id="ARBA00023163"/>
    </source>
</evidence>
<sequence length="212" mass="23250">MIVAEDSVLLRQGLLRLLADCGIEVVGETGSAEGLLALVEAERPDAVLLDIRMPPTYTDEGVRAAEAILTRRPGTGVLLLSQYVETSTAVQVLARSPRGFGYLLKERIADPEELCAALQRVAAGESAVDPEIVSRLLRRRGTQGALDALTARERQVLRHMAEGWSNEEIGRRLRVSAKTLETHIRSVFTKLELEPDVSANRRVLAVLTYLRA</sequence>
<dbReference type="InterPro" id="IPR011006">
    <property type="entry name" value="CheY-like_superfamily"/>
</dbReference>
<feature type="domain" description="Response regulatory" evidence="7">
    <location>
        <begin position="1"/>
        <end position="122"/>
    </location>
</feature>
<dbReference type="InterPro" id="IPR001789">
    <property type="entry name" value="Sig_transdc_resp-reg_receiver"/>
</dbReference>
<dbReference type="Pfam" id="PF00196">
    <property type="entry name" value="GerE"/>
    <property type="match status" value="1"/>
</dbReference>
<dbReference type="GO" id="GO:0003677">
    <property type="term" value="F:DNA binding"/>
    <property type="evidence" value="ECO:0007669"/>
    <property type="project" value="UniProtKB-KW"/>
</dbReference>
<dbReference type="RefSeq" id="WP_067238027.1">
    <property type="nucleotide sequence ID" value="NZ_KQ948557.1"/>
</dbReference>
<dbReference type="SUPFAM" id="SSF52172">
    <property type="entry name" value="CheY-like"/>
    <property type="match status" value="1"/>
</dbReference>
<dbReference type="InterPro" id="IPR058245">
    <property type="entry name" value="NreC/VraR/RcsB-like_REC"/>
</dbReference>
<evidence type="ECO:0000256" key="2">
    <source>
        <dbReference type="ARBA" id="ARBA00023015"/>
    </source>
</evidence>
<dbReference type="PROSITE" id="PS50110">
    <property type="entry name" value="RESPONSE_REGULATORY"/>
    <property type="match status" value="1"/>
</dbReference>
<dbReference type="PRINTS" id="PR00038">
    <property type="entry name" value="HTHLUXR"/>
</dbReference>
<dbReference type="PANTHER" id="PTHR43214">
    <property type="entry name" value="TWO-COMPONENT RESPONSE REGULATOR"/>
    <property type="match status" value="1"/>
</dbReference>
<dbReference type="PANTHER" id="PTHR43214:SF24">
    <property type="entry name" value="TRANSCRIPTIONAL REGULATORY PROTEIN NARL-RELATED"/>
    <property type="match status" value="1"/>
</dbReference>
<dbReference type="Gene3D" id="3.40.50.2300">
    <property type="match status" value="1"/>
</dbReference>
<organism evidence="8 9">
    <name type="scientific">Streptomyces longwoodensis</name>
    <dbReference type="NCBI Taxonomy" id="68231"/>
    <lineage>
        <taxon>Bacteria</taxon>
        <taxon>Bacillati</taxon>
        <taxon>Actinomycetota</taxon>
        <taxon>Actinomycetes</taxon>
        <taxon>Kitasatosporales</taxon>
        <taxon>Streptomycetaceae</taxon>
        <taxon>Streptomyces</taxon>
    </lineage>
</organism>
<keyword evidence="3" id="KW-0238">DNA-binding</keyword>
<keyword evidence="4" id="KW-0804">Transcription</keyword>
<keyword evidence="9" id="KW-1185">Reference proteome</keyword>
<dbReference type="CDD" id="cd06170">
    <property type="entry name" value="LuxR_C_like"/>
    <property type="match status" value="1"/>
</dbReference>
<keyword evidence="1 5" id="KW-0597">Phosphoprotein</keyword>
<evidence type="ECO:0000313" key="9">
    <source>
        <dbReference type="Proteomes" id="UP000053271"/>
    </source>
</evidence>
<evidence type="ECO:0000259" key="6">
    <source>
        <dbReference type="PROSITE" id="PS50043"/>
    </source>
</evidence>
<evidence type="ECO:0000256" key="5">
    <source>
        <dbReference type="PROSITE-ProRule" id="PRU00169"/>
    </source>
</evidence>
<comment type="caution">
    <text evidence="8">The sequence shown here is derived from an EMBL/GenBank/DDBJ whole genome shotgun (WGS) entry which is preliminary data.</text>
</comment>
<evidence type="ECO:0000256" key="3">
    <source>
        <dbReference type="ARBA" id="ARBA00023125"/>
    </source>
</evidence>
<dbReference type="PROSITE" id="PS00622">
    <property type="entry name" value="HTH_LUXR_1"/>
    <property type="match status" value="1"/>
</dbReference>
<feature type="modified residue" description="4-aspartylphosphate" evidence="5">
    <location>
        <position position="50"/>
    </location>
</feature>
<proteinExistence type="predicted"/>
<evidence type="ECO:0000256" key="1">
    <source>
        <dbReference type="ARBA" id="ARBA00022553"/>
    </source>
</evidence>
<reference evidence="8 9" key="1">
    <citation type="submission" date="2015-10" db="EMBL/GenBank/DDBJ databases">
        <title>Draft genome sequence of Streptomyces longwoodensis DSM 41677, type strain for the species Streptomyces longwoodensis.</title>
        <authorList>
            <person name="Ruckert C."/>
            <person name="Winkler A."/>
            <person name="Kalinowski J."/>
            <person name="Kampfer P."/>
            <person name="Glaeser S."/>
        </authorList>
    </citation>
    <scope>NUCLEOTIDE SEQUENCE [LARGE SCALE GENOMIC DNA]</scope>
    <source>
        <strain evidence="8 9">DSM 41677</strain>
    </source>
</reference>
<dbReference type="AlphaFoldDB" id="A0A101QTM2"/>
<evidence type="ECO:0000259" key="7">
    <source>
        <dbReference type="PROSITE" id="PS50110"/>
    </source>
</evidence>
<dbReference type="Proteomes" id="UP000053271">
    <property type="component" value="Unassembled WGS sequence"/>
</dbReference>
<dbReference type="Pfam" id="PF00072">
    <property type="entry name" value="Response_reg"/>
    <property type="match status" value="1"/>
</dbReference>
<dbReference type="InterPro" id="IPR000792">
    <property type="entry name" value="Tscrpt_reg_LuxR_C"/>
</dbReference>
<dbReference type="CDD" id="cd17535">
    <property type="entry name" value="REC_NarL-like"/>
    <property type="match status" value="1"/>
</dbReference>
<gene>
    <name evidence="8" type="ORF">AQJ30_24295</name>
</gene>
<dbReference type="GO" id="GO:0000160">
    <property type="term" value="P:phosphorelay signal transduction system"/>
    <property type="evidence" value="ECO:0007669"/>
    <property type="project" value="InterPro"/>
</dbReference>
<feature type="domain" description="HTH luxR-type" evidence="6">
    <location>
        <begin position="142"/>
        <end position="207"/>
    </location>
</feature>
<dbReference type="PROSITE" id="PS50043">
    <property type="entry name" value="HTH_LUXR_2"/>
    <property type="match status" value="1"/>
</dbReference>
<evidence type="ECO:0000313" key="8">
    <source>
        <dbReference type="EMBL" id="KUN35875.1"/>
    </source>
</evidence>
<name>A0A101QTM2_9ACTN</name>
<dbReference type="SMART" id="SM00421">
    <property type="entry name" value="HTH_LUXR"/>
    <property type="match status" value="1"/>
</dbReference>